<gene>
    <name evidence="10" type="ORF">niasHT_021865</name>
</gene>
<evidence type="ECO:0000256" key="3">
    <source>
        <dbReference type="ARBA" id="ARBA00022676"/>
    </source>
</evidence>
<evidence type="ECO:0000256" key="5">
    <source>
        <dbReference type="ARBA" id="ARBA00022692"/>
    </source>
</evidence>
<name>A0ABD2JCA1_9BILA</name>
<evidence type="ECO:0008006" key="12">
    <source>
        <dbReference type="Google" id="ProtNLM"/>
    </source>
</evidence>
<organism evidence="10 11">
    <name type="scientific">Heterodera trifolii</name>
    <dbReference type="NCBI Taxonomy" id="157864"/>
    <lineage>
        <taxon>Eukaryota</taxon>
        <taxon>Metazoa</taxon>
        <taxon>Ecdysozoa</taxon>
        <taxon>Nematoda</taxon>
        <taxon>Chromadorea</taxon>
        <taxon>Rhabditida</taxon>
        <taxon>Tylenchina</taxon>
        <taxon>Tylenchomorpha</taxon>
        <taxon>Tylenchoidea</taxon>
        <taxon>Heteroderidae</taxon>
        <taxon>Heteroderinae</taxon>
        <taxon>Heterodera</taxon>
    </lineage>
</organism>
<keyword evidence="11" id="KW-1185">Reference proteome</keyword>
<dbReference type="InterPro" id="IPR002659">
    <property type="entry name" value="Glyco_trans_31"/>
</dbReference>
<protein>
    <recommendedName>
        <fullName evidence="12">Hexosyltransferase</fullName>
    </recommendedName>
</protein>
<keyword evidence="5" id="KW-0812">Transmembrane</keyword>
<reference evidence="10 11" key="1">
    <citation type="submission" date="2024-10" db="EMBL/GenBank/DDBJ databases">
        <authorList>
            <person name="Kim D."/>
        </authorList>
    </citation>
    <scope>NUCLEOTIDE SEQUENCE [LARGE SCALE GENOMIC DNA]</scope>
    <source>
        <strain evidence="10">BH-2024</strain>
    </source>
</reference>
<dbReference type="Proteomes" id="UP001620626">
    <property type="component" value="Unassembled WGS sequence"/>
</dbReference>
<sequence>MMANNGIGNGGTFHWHGIKLRTVSMLVDKNGTIFTTRLSSNFTIVLETSITPNDQYNFGENQRQFSILFNGNRIGEPFTRISTINANDSSNLDENAMRNDFVRSIGSIGVPFLADYAALWLLGLDMVPMMNNRQQQQQQEMKLFLSRSCDCTMEAWFVQPTDSIGPSDPKMPSAGSALCPPKLTDQIFPTNITNVGEQQQTITIKALTDANFKSILVEFLSAKKGVRLARGIYVLKLNIVLSNLCLVLRLNGTYQLKNCVKKNGTMPWNKINWIKIQGQMLLFDPRMKLMWRFLIADPSPQGEADNVQQKLNEEQNKHGDLLLLHGFVDKYLNLHFKLYGGFGWQQRHCADAKWLIKVDDDTVIHLPRMAHWIENKFRHIATKHPLLFVGVGGPRLPLRDSKGPFRKWYVSREMYPGEIYPPFVVGGGYMATTETVKAILAQTHKINALYLEDVMYTGILAELANATVLDQRGEHFWLDSEQFWHSKKLKCVDEVPTLFAVFAAKSRTEIEQNFEELNKLRCK</sequence>
<dbReference type="GO" id="GO:0016757">
    <property type="term" value="F:glycosyltransferase activity"/>
    <property type="evidence" value="ECO:0007669"/>
    <property type="project" value="UniProtKB-KW"/>
</dbReference>
<comment type="caution">
    <text evidence="10">The sequence shown here is derived from an EMBL/GenBank/DDBJ whole genome shotgun (WGS) entry which is preliminary data.</text>
</comment>
<evidence type="ECO:0000256" key="7">
    <source>
        <dbReference type="ARBA" id="ARBA00022989"/>
    </source>
</evidence>
<keyword evidence="4" id="KW-0808">Transferase</keyword>
<accession>A0ABD2JCA1</accession>
<evidence type="ECO:0000256" key="9">
    <source>
        <dbReference type="ARBA" id="ARBA00023136"/>
    </source>
</evidence>
<keyword evidence="6" id="KW-0735">Signal-anchor</keyword>
<comment type="subcellular location">
    <subcellularLocation>
        <location evidence="1">Golgi apparatus membrane</location>
        <topology evidence="1">Single-pass type II membrane protein</topology>
    </subcellularLocation>
</comment>
<evidence type="ECO:0000256" key="4">
    <source>
        <dbReference type="ARBA" id="ARBA00022679"/>
    </source>
</evidence>
<keyword evidence="8" id="KW-0333">Golgi apparatus</keyword>
<evidence type="ECO:0000256" key="2">
    <source>
        <dbReference type="ARBA" id="ARBA00008661"/>
    </source>
</evidence>
<evidence type="ECO:0000256" key="6">
    <source>
        <dbReference type="ARBA" id="ARBA00022968"/>
    </source>
</evidence>
<dbReference type="Gene3D" id="3.90.550.50">
    <property type="match status" value="1"/>
</dbReference>
<dbReference type="PANTHER" id="PTHR11214">
    <property type="entry name" value="BETA-1,3-N-ACETYLGLUCOSAMINYLTRANSFERASE"/>
    <property type="match status" value="1"/>
</dbReference>
<evidence type="ECO:0000256" key="1">
    <source>
        <dbReference type="ARBA" id="ARBA00004323"/>
    </source>
</evidence>
<evidence type="ECO:0000256" key="8">
    <source>
        <dbReference type="ARBA" id="ARBA00023034"/>
    </source>
</evidence>
<dbReference type="PANTHER" id="PTHR11214:SF3">
    <property type="entry name" value="BETA-1,3-GALACTOSYLTRANSFERASE 6"/>
    <property type="match status" value="1"/>
</dbReference>
<dbReference type="EMBL" id="JBICBT010001003">
    <property type="protein sequence ID" value="KAL3088205.1"/>
    <property type="molecule type" value="Genomic_DNA"/>
</dbReference>
<evidence type="ECO:0000313" key="11">
    <source>
        <dbReference type="Proteomes" id="UP001620626"/>
    </source>
</evidence>
<proteinExistence type="inferred from homology"/>
<dbReference type="Pfam" id="PF01762">
    <property type="entry name" value="Galactosyl_T"/>
    <property type="match status" value="1"/>
</dbReference>
<comment type="similarity">
    <text evidence="2">Belongs to the glycosyltransferase 31 family.</text>
</comment>
<dbReference type="AlphaFoldDB" id="A0ABD2JCA1"/>
<keyword evidence="3" id="KW-0328">Glycosyltransferase</keyword>
<dbReference type="GO" id="GO:0000139">
    <property type="term" value="C:Golgi membrane"/>
    <property type="evidence" value="ECO:0007669"/>
    <property type="project" value="UniProtKB-SubCell"/>
</dbReference>
<evidence type="ECO:0000313" key="10">
    <source>
        <dbReference type="EMBL" id="KAL3088205.1"/>
    </source>
</evidence>
<keyword evidence="9" id="KW-0472">Membrane</keyword>
<keyword evidence="7" id="KW-1133">Transmembrane helix</keyword>